<name>A0A5N3X2K0_MUNMU</name>
<dbReference type="AlphaFoldDB" id="A0A5N3X2K0"/>
<dbReference type="EMBL" id="VCEA01000001">
    <property type="protein sequence ID" value="KAB0366646.1"/>
    <property type="molecule type" value="Genomic_DNA"/>
</dbReference>
<reference evidence="2 3" key="1">
    <citation type="submission" date="2019-06" db="EMBL/GenBank/DDBJ databases">
        <title>Discovery of a novel chromosome fission-fusion reversal in muntjac.</title>
        <authorList>
            <person name="Mudd A.B."/>
            <person name="Bredeson J.V."/>
            <person name="Baum R."/>
            <person name="Hockemeyer D."/>
            <person name="Rokhsar D.S."/>
        </authorList>
    </citation>
    <scope>NUCLEOTIDE SEQUENCE [LARGE SCALE GENOMIC DNA]</scope>
    <source>
        <strain evidence="2">UTSW_UCB_Mm</strain>
        <tissue evidence="2">Fibroblast cell line</tissue>
    </source>
</reference>
<proteinExistence type="predicted"/>
<sequence length="85" mass="9300">MDYLTTFTGKSGRLLRGTANRLWGFGGGGEARQVRFEDYLREPAQGDPGCGSPPHRPPAPSSPEGPERNKFLSCHLYLLSCFLSS</sequence>
<organism evidence="2 3">
    <name type="scientific">Muntiacus muntjak</name>
    <name type="common">Barking deer</name>
    <name type="synonym">Indian muntjac</name>
    <dbReference type="NCBI Taxonomy" id="9888"/>
    <lineage>
        <taxon>Eukaryota</taxon>
        <taxon>Metazoa</taxon>
        <taxon>Chordata</taxon>
        <taxon>Craniata</taxon>
        <taxon>Vertebrata</taxon>
        <taxon>Euteleostomi</taxon>
        <taxon>Mammalia</taxon>
        <taxon>Eutheria</taxon>
        <taxon>Laurasiatheria</taxon>
        <taxon>Artiodactyla</taxon>
        <taxon>Ruminantia</taxon>
        <taxon>Pecora</taxon>
        <taxon>Cervidae</taxon>
        <taxon>Muntiacinae</taxon>
        <taxon>Muntiacus</taxon>
    </lineage>
</organism>
<dbReference type="Proteomes" id="UP000326458">
    <property type="component" value="Unassembled WGS sequence"/>
</dbReference>
<keyword evidence="3" id="KW-1185">Reference proteome</keyword>
<evidence type="ECO:0000256" key="1">
    <source>
        <dbReference type="SAM" id="MobiDB-lite"/>
    </source>
</evidence>
<feature type="compositionally biased region" description="Pro residues" evidence="1">
    <location>
        <begin position="54"/>
        <end position="63"/>
    </location>
</feature>
<feature type="region of interest" description="Disordered" evidence="1">
    <location>
        <begin position="42"/>
        <end position="67"/>
    </location>
</feature>
<accession>A0A5N3X2K0</accession>
<evidence type="ECO:0000313" key="3">
    <source>
        <dbReference type="Proteomes" id="UP000326458"/>
    </source>
</evidence>
<evidence type="ECO:0000313" key="2">
    <source>
        <dbReference type="EMBL" id="KAB0366646.1"/>
    </source>
</evidence>
<gene>
    <name evidence="2" type="ORF">FD754_010802</name>
</gene>
<protein>
    <submittedName>
        <fullName evidence="2">Uncharacterized protein</fullName>
    </submittedName>
</protein>
<comment type="caution">
    <text evidence="2">The sequence shown here is derived from an EMBL/GenBank/DDBJ whole genome shotgun (WGS) entry which is preliminary data.</text>
</comment>